<evidence type="ECO:0000256" key="1">
    <source>
        <dbReference type="SAM" id="MobiDB-lite"/>
    </source>
</evidence>
<name>A0A919QGB8_9ACTN</name>
<gene>
    <name evidence="2" type="ORF">Aph01nite_66260</name>
</gene>
<evidence type="ECO:0000313" key="2">
    <source>
        <dbReference type="EMBL" id="GIH28316.1"/>
    </source>
</evidence>
<dbReference type="GO" id="GO:0055070">
    <property type="term" value="P:copper ion homeostasis"/>
    <property type="evidence" value="ECO:0007669"/>
    <property type="project" value="InterPro"/>
</dbReference>
<feature type="compositionally biased region" description="Pro residues" evidence="1">
    <location>
        <begin position="308"/>
        <end position="324"/>
    </location>
</feature>
<dbReference type="EMBL" id="BOOA01000077">
    <property type="protein sequence ID" value="GIH28316.1"/>
    <property type="molecule type" value="Genomic_DNA"/>
</dbReference>
<protein>
    <recommendedName>
        <fullName evidence="4">Copper transporter</fullName>
    </recommendedName>
</protein>
<evidence type="ECO:0000313" key="3">
    <source>
        <dbReference type="Proteomes" id="UP000640052"/>
    </source>
</evidence>
<dbReference type="GO" id="GO:0016020">
    <property type="term" value="C:membrane"/>
    <property type="evidence" value="ECO:0007669"/>
    <property type="project" value="InterPro"/>
</dbReference>
<feature type="region of interest" description="Disordered" evidence="1">
    <location>
        <begin position="302"/>
        <end position="324"/>
    </location>
</feature>
<evidence type="ECO:0008006" key="4">
    <source>
        <dbReference type="Google" id="ProtNLM"/>
    </source>
</evidence>
<dbReference type="AlphaFoldDB" id="A0A919QGB8"/>
<accession>A0A919QGB8</accession>
<keyword evidence="3" id="KW-1185">Reference proteome</keyword>
<dbReference type="RefSeq" id="WP_204044934.1">
    <property type="nucleotide sequence ID" value="NZ_BOOA01000077.1"/>
</dbReference>
<organism evidence="2 3">
    <name type="scientific">Acrocarpospora phusangensis</name>
    <dbReference type="NCBI Taxonomy" id="1070424"/>
    <lineage>
        <taxon>Bacteria</taxon>
        <taxon>Bacillati</taxon>
        <taxon>Actinomycetota</taxon>
        <taxon>Actinomycetes</taxon>
        <taxon>Streptosporangiales</taxon>
        <taxon>Streptosporangiaceae</taxon>
        <taxon>Acrocarpospora</taxon>
    </lineage>
</organism>
<reference evidence="2" key="1">
    <citation type="submission" date="2021-01" db="EMBL/GenBank/DDBJ databases">
        <title>Whole genome shotgun sequence of Acrocarpospora phusangensis NBRC 108782.</title>
        <authorList>
            <person name="Komaki H."/>
            <person name="Tamura T."/>
        </authorList>
    </citation>
    <scope>NUCLEOTIDE SEQUENCE</scope>
    <source>
        <strain evidence="2">NBRC 108782</strain>
    </source>
</reference>
<sequence>MIDFRYHLVSIVAIFLALTVGIVLGSTVLQNPIISSTQATAESLKKVNQDQRDQIAALQAREDGNNAFVAGATAELVKGDLAAEHVVVVEAPGAPSGLRDQVREAIELAGGTYTGRVALTDRFIAPEQAGVVEGLAAQLAPVGTMFPEGATPYDKAGQVLAGALMTSVAMQAGTVNAAASSVLEVFQEGGFISMSDDPGKRATLAVVVAPAVPYEGEAAEAQNGAVVSVAGALDKAGLGTVLAGTITASSTGGVIAALLDSGDEASQVSTVDTLDLPSGRAVVVYALREQYAGRSGAYGIGSGATAFEPPPSASPSPSPPATGG</sequence>
<dbReference type="InterPro" id="IPR021522">
    <property type="entry name" value="MctB"/>
</dbReference>
<comment type="caution">
    <text evidence="2">The sequence shown here is derived from an EMBL/GenBank/DDBJ whole genome shotgun (WGS) entry which is preliminary data.</text>
</comment>
<dbReference type="Pfam" id="PF11382">
    <property type="entry name" value="MctB"/>
    <property type="match status" value="1"/>
</dbReference>
<dbReference type="Proteomes" id="UP000640052">
    <property type="component" value="Unassembled WGS sequence"/>
</dbReference>
<proteinExistence type="predicted"/>